<evidence type="ECO:0000313" key="2">
    <source>
        <dbReference type="EMBL" id="PWW75978.1"/>
    </source>
</evidence>
<gene>
    <name evidence="2" type="ORF">C7212DRAFT_344450</name>
</gene>
<proteinExistence type="predicted"/>
<name>A0A317SNV3_9PEZI</name>
<reference evidence="2 3" key="1">
    <citation type="submission" date="2018-03" db="EMBL/GenBank/DDBJ databases">
        <title>Genomes of Pezizomycetes fungi and the evolution of truffles.</title>
        <authorList>
            <person name="Murat C."/>
            <person name="Payen T."/>
            <person name="Noel B."/>
            <person name="Kuo A."/>
            <person name="Martin F.M."/>
        </authorList>
    </citation>
    <scope>NUCLEOTIDE SEQUENCE [LARGE SCALE GENOMIC DNA]</scope>
    <source>
        <strain evidence="2">091103-1</strain>
    </source>
</reference>
<dbReference type="OrthoDB" id="5372266at2759"/>
<sequence>MAFTPEHFLGWILAVGVIFFTFVAVRFYVRRNHKFNRFSIASDAFLLTSTAFALITVGYMCYESLHEIEVRRNHPEWTEAQIYNKIFTDRDGLILKACGHLLGFKTYSKAW</sequence>
<comment type="caution">
    <text evidence="2">The sequence shown here is derived from an EMBL/GenBank/DDBJ whole genome shotgun (WGS) entry which is preliminary data.</text>
</comment>
<feature type="transmembrane region" description="Helical" evidence="1">
    <location>
        <begin position="40"/>
        <end position="62"/>
    </location>
</feature>
<dbReference type="EMBL" id="PYWC01000039">
    <property type="protein sequence ID" value="PWW75978.1"/>
    <property type="molecule type" value="Genomic_DNA"/>
</dbReference>
<evidence type="ECO:0000313" key="3">
    <source>
        <dbReference type="Proteomes" id="UP000246991"/>
    </source>
</evidence>
<keyword evidence="3" id="KW-1185">Reference proteome</keyword>
<dbReference type="AlphaFoldDB" id="A0A317SNV3"/>
<dbReference type="STRING" id="42249.A0A317SNV3"/>
<protein>
    <submittedName>
        <fullName evidence="2">Uncharacterized protein</fullName>
    </submittedName>
</protein>
<evidence type="ECO:0000256" key="1">
    <source>
        <dbReference type="SAM" id="Phobius"/>
    </source>
</evidence>
<keyword evidence="1" id="KW-0812">Transmembrane</keyword>
<organism evidence="2 3">
    <name type="scientific">Tuber magnatum</name>
    <name type="common">white Piedmont truffle</name>
    <dbReference type="NCBI Taxonomy" id="42249"/>
    <lineage>
        <taxon>Eukaryota</taxon>
        <taxon>Fungi</taxon>
        <taxon>Dikarya</taxon>
        <taxon>Ascomycota</taxon>
        <taxon>Pezizomycotina</taxon>
        <taxon>Pezizomycetes</taxon>
        <taxon>Pezizales</taxon>
        <taxon>Tuberaceae</taxon>
        <taxon>Tuber</taxon>
    </lineage>
</organism>
<keyword evidence="1" id="KW-0472">Membrane</keyword>
<accession>A0A317SNV3</accession>
<feature type="transmembrane region" description="Helical" evidence="1">
    <location>
        <begin position="7"/>
        <end position="28"/>
    </location>
</feature>
<keyword evidence="1" id="KW-1133">Transmembrane helix</keyword>
<dbReference type="Proteomes" id="UP000246991">
    <property type="component" value="Unassembled WGS sequence"/>
</dbReference>